<feature type="compositionally biased region" description="Basic residues" evidence="7">
    <location>
        <begin position="99"/>
        <end position="113"/>
    </location>
</feature>
<accession>A0A834ZFU6</accession>
<dbReference type="SUPFAM" id="SSF144074">
    <property type="entry name" value="E2F-DP heterodimerization region"/>
    <property type="match status" value="1"/>
</dbReference>
<evidence type="ECO:0000256" key="1">
    <source>
        <dbReference type="ARBA" id="ARBA00010940"/>
    </source>
</evidence>
<dbReference type="CDD" id="cd14660">
    <property type="entry name" value="E2F_DD"/>
    <property type="match status" value="1"/>
</dbReference>
<evidence type="ECO:0000256" key="3">
    <source>
        <dbReference type="ARBA" id="ARBA00023125"/>
    </source>
</evidence>
<keyword evidence="3 6" id="KW-0238">DNA-binding</keyword>
<feature type="compositionally biased region" description="Polar residues" evidence="7">
    <location>
        <begin position="75"/>
        <end position="91"/>
    </location>
</feature>
<dbReference type="OrthoDB" id="1743261at2759"/>
<evidence type="ECO:0000313" key="9">
    <source>
        <dbReference type="EMBL" id="KAF8406554.1"/>
    </source>
</evidence>
<evidence type="ECO:0000256" key="6">
    <source>
        <dbReference type="RuleBase" id="RU003796"/>
    </source>
</evidence>
<dbReference type="GO" id="GO:0046983">
    <property type="term" value="F:protein dimerization activity"/>
    <property type="evidence" value="ECO:0007669"/>
    <property type="project" value="InterPro"/>
</dbReference>
<dbReference type="InterPro" id="IPR003316">
    <property type="entry name" value="E2F_WHTH_DNA-bd_dom"/>
</dbReference>
<dbReference type="AlphaFoldDB" id="A0A834ZFU6"/>
<dbReference type="InterPro" id="IPR015633">
    <property type="entry name" value="E2F"/>
</dbReference>
<dbReference type="Pfam" id="PF16421">
    <property type="entry name" value="E2F_CC-MB"/>
    <property type="match status" value="1"/>
</dbReference>
<dbReference type="InterPro" id="IPR036388">
    <property type="entry name" value="WH-like_DNA-bd_sf"/>
</dbReference>
<proteinExistence type="inferred from homology"/>
<keyword evidence="2 6" id="KW-0805">Transcription regulation</keyword>
<feature type="compositionally biased region" description="Polar residues" evidence="7">
    <location>
        <begin position="114"/>
        <end position="130"/>
    </location>
</feature>
<dbReference type="SUPFAM" id="SSF46785">
    <property type="entry name" value="Winged helix' DNA-binding domain"/>
    <property type="match status" value="1"/>
</dbReference>
<dbReference type="GO" id="GO:0000981">
    <property type="term" value="F:DNA-binding transcription factor activity, RNA polymerase II-specific"/>
    <property type="evidence" value="ECO:0007669"/>
    <property type="project" value="TreeGrafter"/>
</dbReference>
<feature type="compositionally biased region" description="Polar residues" evidence="7">
    <location>
        <begin position="16"/>
        <end position="25"/>
    </location>
</feature>
<dbReference type="Gene3D" id="1.10.10.10">
    <property type="entry name" value="Winged helix-like DNA-binding domain superfamily/Winged helix DNA-binding domain"/>
    <property type="match status" value="1"/>
</dbReference>
<keyword evidence="10" id="KW-1185">Reference proteome</keyword>
<dbReference type="SMART" id="SM01372">
    <property type="entry name" value="E2F_TDP"/>
    <property type="match status" value="1"/>
</dbReference>
<evidence type="ECO:0000256" key="5">
    <source>
        <dbReference type="ARBA" id="ARBA00023306"/>
    </source>
</evidence>
<dbReference type="Proteomes" id="UP000655225">
    <property type="component" value="Unassembled WGS sequence"/>
</dbReference>
<dbReference type="Gene3D" id="6.10.250.540">
    <property type="match status" value="1"/>
</dbReference>
<keyword evidence="4 6" id="KW-0804">Transcription</keyword>
<comment type="subcellular location">
    <subcellularLocation>
        <location evidence="6">Nucleus</location>
    </subcellularLocation>
</comment>
<evidence type="ECO:0000256" key="2">
    <source>
        <dbReference type="ARBA" id="ARBA00023015"/>
    </source>
</evidence>
<feature type="region of interest" description="Disordered" evidence="7">
    <location>
        <begin position="1"/>
        <end position="43"/>
    </location>
</feature>
<comment type="similarity">
    <text evidence="1 6">Belongs to the E2F/DP family.</text>
</comment>
<dbReference type="GO" id="GO:0000978">
    <property type="term" value="F:RNA polymerase II cis-regulatory region sequence-specific DNA binding"/>
    <property type="evidence" value="ECO:0007669"/>
    <property type="project" value="InterPro"/>
</dbReference>
<dbReference type="Pfam" id="PF02319">
    <property type="entry name" value="WHD_E2F_TDP"/>
    <property type="match status" value="1"/>
</dbReference>
<gene>
    <name evidence="9" type="ORF">HHK36_008642</name>
</gene>
<feature type="region of interest" description="Disordered" evidence="7">
    <location>
        <begin position="73"/>
        <end position="130"/>
    </location>
</feature>
<keyword evidence="5" id="KW-0131">Cell cycle</keyword>
<comment type="caution">
    <text evidence="9">The sequence shown here is derived from an EMBL/GenBank/DDBJ whole genome shotgun (WGS) entry which is preliminary data.</text>
</comment>
<dbReference type="EMBL" id="JABCRI010000005">
    <property type="protein sequence ID" value="KAF8406554.1"/>
    <property type="molecule type" value="Genomic_DNA"/>
</dbReference>
<keyword evidence="6" id="KW-0539">Nucleus</keyword>
<dbReference type="PANTHER" id="PTHR12081:SF51">
    <property type="entry name" value="TRANSCRIPTION FACTOR E2FC"/>
    <property type="match status" value="1"/>
</dbReference>
<evidence type="ECO:0000259" key="8">
    <source>
        <dbReference type="SMART" id="SM01372"/>
    </source>
</evidence>
<evidence type="ECO:0000256" key="7">
    <source>
        <dbReference type="SAM" id="MobiDB-lite"/>
    </source>
</evidence>
<dbReference type="InterPro" id="IPR036390">
    <property type="entry name" value="WH_DNA-bd_sf"/>
</dbReference>
<evidence type="ECO:0000256" key="4">
    <source>
        <dbReference type="ARBA" id="ARBA00023163"/>
    </source>
</evidence>
<dbReference type="GO" id="GO:0090575">
    <property type="term" value="C:RNA polymerase II transcription regulator complex"/>
    <property type="evidence" value="ECO:0007669"/>
    <property type="project" value="TreeGrafter"/>
</dbReference>
<dbReference type="PANTHER" id="PTHR12081">
    <property type="entry name" value="TRANSCRIPTION FACTOR E2F"/>
    <property type="match status" value="1"/>
</dbReference>
<feature type="domain" description="E2F/DP family winged-helix DNA-binding" evidence="8">
    <location>
        <begin position="136"/>
        <end position="201"/>
    </location>
</feature>
<reference evidence="9 10" key="1">
    <citation type="submission" date="2020-04" db="EMBL/GenBank/DDBJ databases">
        <title>Plant Genome Project.</title>
        <authorList>
            <person name="Zhang R.-G."/>
        </authorList>
    </citation>
    <scope>NUCLEOTIDE SEQUENCE [LARGE SCALE GENOMIC DNA]</scope>
    <source>
        <strain evidence="9">YNK0</strain>
        <tissue evidence="9">Leaf</tissue>
    </source>
</reference>
<sequence>MKRLFPFSSPRPQHGFSFTSSSPSHAYNRFPDHDPALDFQTPAADGNSAFFYTPKQSLQLKQTNETYIHEAQAGGQASIQGDSEAVNSPSFKATPGTGGKHHSKSKVSKHTRSRPQTSGSNAESPSNILNPASSCRYDSSLGLLTKKFISLIQEAKDGTLDLNKSADILEVQKRRIYDITNVLEGISLIEKTSKNHIRWKGLDMSRPKELDDQIAKFKAEVENLYDEECWLDHCIREKQESLRTLDGDENRRKFLFLTEEDVMSLPCFQNHTLIAIKAPQASSLEVPDPDEDIDYLQRQFKIIVRSTTGPIDVYLVSKYEGRREDINIKRAQLVDSSIGNIDHYSEAKLVPKFQSTGLFESGQDQDELNISSNTFSSMGCVSGIQKIVPSDVNIDDDYWFHSNHEVSITNLWANEEWAQVEDILGDEFATSDAALAEPQASPGIIHKEISR</sequence>
<dbReference type="FunFam" id="1.10.10.10:FF:000008">
    <property type="entry name" value="E2F transcription factor 1"/>
    <property type="match status" value="1"/>
</dbReference>
<dbReference type="InterPro" id="IPR037241">
    <property type="entry name" value="E2F-DP_heterodim"/>
</dbReference>
<evidence type="ECO:0000313" key="10">
    <source>
        <dbReference type="Proteomes" id="UP000655225"/>
    </source>
</evidence>
<dbReference type="InterPro" id="IPR032198">
    <property type="entry name" value="E2F_CC-MB"/>
</dbReference>
<organism evidence="9 10">
    <name type="scientific">Tetracentron sinense</name>
    <name type="common">Spur-leaf</name>
    <dbReference type="NCBI Taxonomy" id="13715"/>
    <lineage>
        <taxon>Eukaryota</taxon>
        <taxon>Viridiplantae</taxon>
        <taxon>Streptophyta</taxon>
        <taxon>Embryophyta</taxon>
        <taxon>Tracheophyta</taxon>
        <taxon>Spermatophyta</taxon>
        <taxon>Magnoliopsida</taxon>
        <taxon>Trochodendrales</taxon>
        <taxon>Trochodendraceae</taxon>
        <taxon>Tetracentron</taxon>
    </lineage>
</organism>
<name>A0A834ZFU6_TETSI</name>
<protein>
    <recommendedName>
        <fullName evidence="8">E2F/DP family winged-helix DNA-binding domain-containing protein</fullName>
    </recommendedName>
</protein>
<dbReference type="OMA" id="IKAPYAS"/>